<name>L1N8I0_9BACT</name>
<sequence>MKENVVQTAEDVCKLMHYDSRCISSCVIISEIISRLIWHGEQLSYQDIIDLGNRYDLRTAEYVKRTYQKDIAALELDEPASIGYTLKTLRAALWCLFHSESFEDGLLSVVNEGGDADTNAAVACAVLRAKFGYEQIPTKYVNGLIQKDKQKKSLRN</sequence>
<protein>
    <recommendedName>
        <fullName evidence="4">ADP-ribosylglycohydrolase</fullName>
    </recommendedName>
</protein>
<evidence type="ECO:0000313" key="2">
    <source>
        <dbReference type="EMBL" id="EKX99511.1"/>
    </source>
</evidence>
<dbReference type="AlphaFoldDB" id="L1N8I0"/>
<keyword evidence="3" id="KW-1185">Reference proteome</keyword>
<keyword evidence="1" id="KW-0460">Magnesium</keyword>
<dbReference type="InterPro" id="IPR005502">
    <property type="entry name" value="Ribosyl_crysJ1"/>
</dbReference>
<dbReference type="PANTHER" id="PTHR16222:SF28">
    <property type="entry name" value="ADP-RIBOSYLGLYCOHYDROLASE"/>
    <property type="match status" value="1"/>
</dbReference>
<dbReference type="InterPro" id="IPR036705">
    <property type="entry name" value="Ribosyl_crysJ1_sf"/>
</dbReference>
<dbReference type="EMBL" id="AMEP01000101">
    <property type="protein sequence ID" value="EKX99511.1"/>
    <property type="molecule type" value="Genomic_DNA"/>
</dbReference>
<dbReference type="Pfam" id="PF03747">
    <property type="entry name" value="ADP_ribosyl_GH"/>
    <property type="match status" value="1"/>
</dbReference>
<dbReference type="STRING" id="1127699.HMPREF9151_01708"/>
<dbReference type="HOGENOM" id="CLU_1685002_0_0_10"/>
<dbReference type="SUPFAM" id="SSF101478">
    <property type="entry name" value="ADP-ribosylglycohydrolase"/>
    <property type="match status" value="1"/>
</dbReference>
<dbReference type="GO" id="GO:0046872">
    <property type="term" value="F:metal ion binding"/>
    <property type="evidence" value="ECO:0007669"/>
    <property type="project" value="UniProtKB-KW"/>
</dbReference>
<organism evidence="2 3">
    <name type="scientific">Hoylesella saccharolytica F0055</name>
    <dbReference type="NCBI Taxonomy" id="1127699"/>
    <lineage>
        <taxon>Bacteria</taxon>
        <taxon>Pseudomonadati</taxon>
        <taxon>Bacteroidota</taxon>
        <taxon>Bacteroidia</taxon>
        <taxon>Bacteroidales</taxon>
        <taxon>Prevotellaceae</taxon>
        <taxon>Hoylesella</taxon>
    </lineage>
</organism>
<feature type="binding site" evidence="1">
    <location>
        <position position="117"/>
    </location>
    <ligand>
        <name>Mg(2+)</name>
        <dbReference type="ChEBI" id="CHEBI:18420"/>
        <label>1</label>
    </ligand>
</feature>
<dbReference type="PATRIC" id="fig|1127699.3.peg.1576"/>
<comment type="cofactor">
    <cofactor evidence="1">
        <name>Mg(2+)</name>
        <dbReference type="ChEBI" id="CHEBI:18420"/>
    </cofactor>
    <text evidence="1">Binds 2 magnesium ions per subunit.</text>
</comment>
<reference evidence="2 3" key="1">
    <citation type="submission" date="2012-05" db="EMBL/GenBank/DDBJ databases">
        <authorList>
            <person name="Weinstock G."/>
            <person name="Sodergren E."/>
            <person name="Lobos E.A."/>
            <person name="Fulton L."/>
            <person name="Fulton R."/>
            <person name="Courtney L."/>
            <person name="Fronick C."/>
            <person name="O'Laughlin M."/>
            <person name="Godfrey J."/>
            <person name="Wilson R.M."/>
            <person name="Miner T."/>
            <person name="Farmer C."/>
            <person name="Delehaunty K."/>
            <person name="Cordes M."/>
            <person name="Minx P."/>
            <person name="Tomlinson C."/>
            <person name="Chen J."/>
            <person name="Wollam A."/>
            <person name="Pepin K.H."/>
            <person name="Bhonagiri V."/>
            <person name="Zhang X."/>
            <person name="Suruliraj S."/>
            <person name="Warren W."/>
            <person name="Mitreva M."/>
            <person name="Mardis E.R."/>
            <person name="Wilson R.K."/>
        </authorList>
    </citation>
    <scope>NUCLEOTIDE SEQUENCE [LARGE SCALE GENOMIC DNA]</scope>
    <source>
        <strain evidence="2 3">F0055</strain>
    </source>
</reference>
<feature type="binding site" evidence="1">
    <location>
        <position position="115"/>
    </location>
    <ligand>
        <name>Mg(2+)</name>
        <dbReference type="ChEBI" id="CHEBI:18420"/>
        <label>1</label>
    </ligand>
</feature>
<comment type="caution">
    <text evidence="2">The sequence shown here is derived from an EMBL/GenBank/DDBJ whole genome shotgun (WGS) entry which is preliminary data.</text>
</comment>
<evidence type="ECO:0000256" key="1">
    <source>
        <dbReference type="PIRSR" id="PIRSR605502-1"/>
    </source>
</evidence>
<dbReference type="Proteomes" id="UP000010433">
    <property type="component" value="Unassembled WGS sequence"/>
</dbReference>
<gene>
    <name evidence="2" type="ORF">HMPREF9151_01708</name>
</gene>
<accession>L1N8I0</accession>
<evidence type="ECO:0008006" key="4">
    <source>
        <dbReference type="Google" id="ProtNLM"/>
    </source>
</evidence>
<evidence type="ECO:0000313" key="3">
    <source>
        <dbReference type="Proteomes" id="UP000010433"/>
    </source>
</evidence>
<dbReference type="InterPro" id="IPR050792">
    <property type="entry name" value="ADP-ribosylglycohydrolase"/>
</dbReference>
<dbReference type="Gene3D" id="1.10.4080.10">
    <property type="entry name" value="ADP-ribosylation/Crystallin J1"/>
    <property type="match status" value="1"/>
</dbReference>
<dbReference type="PANTHER" id="PTHR16222">
    <property type="entry name" value="ADP-RIBOSYLGLYCOHYDROLASE"/>
    <property type="match status" value="1"/>
</dbReference>
<keyword evidence="1" id="KW-0479">Metal-binding</keyword>
<feature type="binding site" evidence="1">
    <location>
        <position position="118"/>
    </location>
    <ligand>
        <name>Mg(2+)</name>
        <dbReference type="ChEBI" id="CHEBI:18420"/>
        <label>1</label>
    </ligand>
</feature>
<proteinExistence type="predicted"/>